<feature type="compositionally biased region" description="Polar residues" evidence="1">
    <location>
        <begin position="644"/>
        <end position="655"/>
    </location>
</feature>
<protein>
    <recommendedName>
        <fullName evidence="2">Peroxin/Ferlin domain-containing protein</fullName>
    </recommendedName>
</protein>
<evidence type="ECO:0000313" key="3">
    <source>
        <dbReference type="EMBL" id="KAJ5095552.1"/>
    </source>
</evidence>
<feature type="region of interest" description="Disordered" evidence="1">
    <location>
        <begin position="1"/>
        <end position="136"/>
    </location>
</feature>
<dbReference type="GO" id="GO:0016020">
    <property type="term" value="C:membrane"/>
    <property type="evidence" value="ECO:0007669"/>
    <property type="project" value="InterPro"/>
</dbReference>
<keyword evidence="4" id="KW-1185">Reference proteome</keyword>
<feature type="domain" description="Peroxin/Ferlin" evidence="2">
    <location>
        <begin position="216"/>
        <end position="251"/>
    </location>
</feature>
<sequence length="1338" mass="150868">MDSPASISLVDNTVPSQQPAEEPFRRVSTIDRQGSLSKHLSRASVQSQLAKRKYAKWQPDRLGVPADPSTSLSRDSSRVRGSISATSSDGRSTQQGIEERDRDTGATDPSLSRVASDNGNTAARSTNPKRPANGSDDTTLLTELDILYENQRGWFFFGVPLYSHGSLLNFDPSAWMTQDKRASPVNITNAQVPDPSWEWAWRTWYVDMSGDVDEQGWQYSFSFASSEWHGTHPWFHSFVRRRRWVRLRTKAPERRLRGRSGFEKAHMLTKDYFTIHSSRVRSREQSTVGLSRVESGFLNRMSQKVDEEAPLEEIGDIPALMFALKHTSIDREKIDALRKFVREGGDELYYLDERIPDVMSMFLFQASRWQFVTYLVGVIHELSEVASESDGKNADAMQRKKDNLVRAVETARRHVTGPDVFSDSHGESVTALLDLTPVSQHDALLSRRPGSTPEQPSMQKWKGIKGIPQAAERAKTLPNSDNEKKYHPLSPSSPLLPPSPVLIHASDAVAASSSMFSCGRPCLRRRLSAVLDTVAAGPDEPLLFLYPRWAAPALRQRRQITSLKSTTAPSGTCQTPDLPFPAAARPCASLPFRSSNRWMSSGATGHSPSITQLHSPREAKVGFQFEGDINEGGIETSGYDAGDSSVTGHNQSEGSSVDDPLSVVERRRTARRENRRPEDTEHESPSRKNSVQKMSVPDRKKLRYREFQAKREFQTQRGPGRSKQNCNETWRDMQSLLESVQKDPRNGSKKPSKYKEMHVPEETVALLAGVTDMTMNENIWQVPIHNGCRVHVLDAQQGDGRNRKVILSGSERVVEVVADRIMRAQNLQSVGDPLVEIGKSPVPVYGSLTAMARRNIPAPVIRGVWNWSDDWANPMRLENVLAARPPLTSVRGFNEYVEDLVSAGKLKYQLKARDRTDDNNSRTHTTPHTHQDIARQLVALFKQDVNHKYFSTAAMNHALAFLCDHELLQAARTVFLLAEHLATTDTYNILLRCAARRQDIKGFRGLLYSMSRAHFRPNAHTWLSLLSALVTPSDKAKLITHMARNGYISEINTIRSVLQQTIHDSLLVHLESGQDIDSFIHLMTNTWGANWLSSSLISQMFNVTVRLKDFSATDRLMRICMEHGLAVDSTSLTHILRLFRADIFSALKYTFQFMNRPLFRLAPETWEKLFLVAYKGRHYNICRVLWRYACMGNAVSYKMKQSVLSSLTRNTPRKKGSDISTIWSLSAGKVIVGLDLHHETYTIKDSILEGLPAEFRDKPLLYLSSGFMPQGENRDRQLRLAADLVLRDVELGASQYKPMHSLPIMLEAAALLDLEWHGKPWPLPWMMQNAIQVPIIPR</sequence>
<organism evidence="3 4">
    <name type="scientific">Penicillium alfredii</name>
    <dbReference type="NCBI Taxonomy" id="1506179"/>
    <lineage>
        <taxon>Eukaryota</taxon>
        <taxon>Fungi</taxon>
        <taxon>Dikarya</taxon>
        <taxon>Ascomycota</taxon>
        <taxon>Pezizomycotina</taxon>
        <taxon>Eurotiomycetes</taxon>
        <taxon>Eurotiomycetidae</taxon>
        <taxon>Eurotiales</taxon>
        <taxon>Aspergillaceae</taxon>
        <taxon>Penicillium</taxon>
    </lineage>
</organism>
<evidence type="ECO:0000313" key="4">
    <source>
        <dbReference type="Proteomes" id="UP001141434"/>
    </source>
</evidence>
<evidence type="ECO:0000256" key="1">
    <source>
        <dbReference type="SAM" id="MobiDB-lite"/>
    </source>
</evidence>
<feature type="compositionally biased region" description="Polar residues" evidence="1">
    <location>
        <begin position="1"/>
        <end position="19"/>
    </location>
</feature>
<dbReference type="RefSeq" id="XP_056511103.1">
    <property type="nucleotide sequence ID" value="XM_056655490.1"/>
</dbReference>
<proteinExistence type="predicted"/>
<comment type="caution">
    <text evidence="3">The sequence shown here is derived from an EMBL/GenBank/DDBJ whole genome shotgun (WGS) entry which is preliminary data.</text>
</comment>
<evidence type="ECO:0000259" key="2">
    <source>
        <dbReference type="SMART" id="SM00694"/>
    </source>
</evidence>
<dbReference type="EMBL" id="JAPMSZ010000007">
    <property type="protein sequence ID" value="KAJ5095552.1"/>
    <property type="molecule type" value="Genomic_DNA"/>
</dbReference>
<reference evidence="3" key="2">
    <citation type="journal article" date="2023" name="IMA Fungus">
        <title>Comparative genomic study of the Penicillium genus elucidates a diverse pangenome and 15 lateral gene transfer events.</title>
        <authorList>
            <person name="Petersen C."/>
            <person name="Sorensen T."/>
            <person name="Nielsen M.R."/>
            <person name="Sondergaard T.E."/>
            <person name="Sorensen J.L."/>
            <person name="Fitzpatrick D.A."/>
            <person name="Frisvad J.C."/>
            <person name="Nielsen K.L."/>
        </authorList>
    </citation>
    <scope>NUCLEOTIDE SEQUENCE</scope>
    <source>
        <strain evidence="3">IBT 34128</strain>
    </source>
</reference>
<feature type="compositionally biased region" description="Polar residues" evidence="1">
    <location>
        <begin position="30"/>
        <end position="49"/>
    </location>
</feature>
<feature type="compositionally biased region" description="Polar residues" evidence="1">
    <location>
        <begin position="83"/>
        <end position="96"/>
    </location>
</feature>
<reference evidence="3" key="1">
    <citation type="submission" date="2022-11" db="EMBL/GenBank/DDBJ databases">
        <authorList>
            <person name="Petersen C."/>
        </authorList>
    </citation>
    <scope>NUCLEOTIDE SEQUENCE</scope>
    <source>
        <strain evidence="3">IBT 34128</strain>
    </source>
</reference>
<dbReference type="Proteomes" id="UP001141434">
    <property type="component" value="Unassembled WGS sequence"/>
</dbReference>
<feature type="compositionally biased region" description="Polar residues" evidence="1">
    <location>
        <begin position="107"/>
        <end position="128"/>
    </location>
</feature>
<dbReference type="Gene3D" id="1.25.40.10">
    <property type="entry name" value="Tetratricopeptide repeat domain"/>
    <property type="match status" value="1"/>
</dbReference>
<accession>A0A9W9K819</accession>
<dbReference type="OrthoDB" id="72441at2759"/>
<name>A0A9W9K819_9EURO</name>
<dbReference type="GeneID" id="81394658"/>
<gene>
    <name evidence="3" type="ORF">NUU61_004908</name>
</gene>
<dbReference type="InterPro" id="IPR006614">
    <property type="entry name" value="Peroxin/Ferlin"/>
</dbReference>
<feature type="region of interest" description="Disordered" evidence="1">
    <location>
        <begin position="629"/>
        <end position="701"/>
    </location>
</feature>
<feature type="compositionally biased region" description="Basic and acidic residues" evidence="1">
    <location>
        <begin position="664"/>
        <end position="686"/>
    </location>
</feature>
<dbReference type="InterPro" id="IPR011990">
    <property type="entry name" value="TPR-like_helical_dom_sf"/>
</dbReference>
<dbReference type="SMART" id="SM00694">
    <property type="entry name" value="DysFC"/>
    <property type="match status" value="1"/>
</dbReference>